<keyword evidence="1" id="KW-0472">Membrane</keyword>
<dbReference type="EMBL" id="CP023315">
    <property type="protein sequence ID" value="ATC33799.1"/>
    <property type="molecule type" value="Genomic_DNA"/>
</dbReference>
<name>A0A290MP90_CAUVI</name>
<proteinExistence type="predicted"/>
<keyword evidence="1" id="KW-0812">Transmembrane</keyword>
<protein>
    <submittedName>
        <fullName evidence="2">Uncharacterized protein</fullName>
    </submittedName>
</protein>
<dbReference type="RefSeq" id="WP_096053164.1">
    <property type="nucleotide sequence ID" value="NZ_CP023315.3"/>
</dbReference>
<evidence type="ECO:0000256" key="1">
    <source>
        <dbReference type="SAM" id="Phobius"/>
    </source>
</evidence>
<organism evidence="2 3">
    <name type="scientific">Caulobacter vibrioides</name>
    <name type="common">Caulobacter crescentus</name>
    <dbReference type="NCBI Taxonomy" id="155892"/>
    <lineage>
        <taxon>Bacteria</taxon>
        <taxon>Pseudomonadati</taxon>
        <taxon>Pseudomonadota</taxon>
        <taxon>Alphaproteobacteria</taxon>
        <taxon>Caulobacterales</taxon>
        <taxon>Caulobacteraceae</taxon>
        <taxon>Caulobacter</taxon>
    </lineage>
</organism>
<feature type="transmembrane region" description="Helical" evidence="1">
    <location>
        <begin position="29"/>
        <end position="49"/>
    </location>
</feature>
<reference evidence="3" key="1">
    <citation type="submission" date="2017-09" db="EMBL/GenBank/DDBJ databases">
        <title>Genome evolution observed in wild isolates of Caulobacter crescentus.</title>
        <authorList>
            <person name="Ely B."/>
            <person name="Wilson K."/>
            <person name="Scott D."/>
        </authorList>
    </citation>
    <scope>NUCLEOTIDE SEQUENCE [LARGE SCALE GENOMIC DNA]</scope>
    <source>
        <strain evidence="3">CB13b1a</strain>
    </source>
</reference>
<gene>
    <name evidence="2" type="ORF">CA606_16470</name>
</gene>
<keyword evidence="1" id="KW-1133">Transmembrane helix</keyword>
<sequence>MIRTYVAEHGGTVFVSTLSQRQKRTRSRIMALAVIVVIGASAGTVQAFHDHQRADVTRMWTP</sequence>
<evidence type="ECO:0000313" key="3">
    <source>
        <dbReference type="Proteomes" id="UP000217311"/>
    </source>
</evidence>
<accession>A0A290MP90</accession>
<dbReference type="Proteomes" id="UP000217311">
    <property type="component" value="Chromosome"/>
</dbReference>
<evidence type="ECO:0000313" key="2">
    <source>
        <dbReference type="EMBL" id="ATC33799.1"/>
    </source>
</evidence>
<dbReference type="AlphaFoldDB" id="A0A290MP90"/>